<comment type="subcellular location">
    <subcellularLocation>
        <location evidence="1">Membrane</location>
        <topology evidence="1">Multi-pass membrane protein</topology>
    </subcellularLocation>
</comment>
<dbReference type="EC" id="2.3.1.225" evidence="7"/>
<keyword evidence="3 7" id="KW-0812">Transmembrane</keyword>
<dbReference type="EMBL" id="JAIFRP010000013">
    <property type="protein sequence ID" value="KAK2586473.1"/>
    <property type="molecule type" value="Genomic_DNA"/>
</dbReference>
<keyword evidence="2 7" id="KW-0808">Transferase</keyword>
<dbReference type="PANTHER" id="PTHR22883:SF203">
    <property type="entry name" value="PALMITOYLTRANSFERASE"/>
    <property type="match status" value="1"/>
</dbReference>
<comment type="catalytic activity">
    <reaction evidence="7">
        <text>L-cysteinyl-[protein] + hexadecanoyl-CoA = S-hexadecanoyl-L-cysteinyl-[protein] + CoA</text>
        <dbReference type="Rhea" id="RHEA:36683"/>
        <dbReference type="Rhea" id="RHEA-COMP:10131"/>
        <dbReference type="Rhea" id="RHEA-COMP:11032"/>
        <dbReference type="ChEBI" id="CHEBI:29950"/>
        <dbReference type="ChEBI" id="CHEBI:57287"/>
        <dbReference type="ChEBI" id="CHEBI:57379"/>
        <dbReference type="ChEBI" id="CHEBI:74151"/>
        <dbReference type="EC" id="2.3.1.225"/>
    </reaction>
</comment>
<evidence type="ECO:0000256" key="7">
    <source>
        <dbReference type="RuleBase" id="RU079119"/>
    </source>
</evidence>
<keyword evidence="11" id="KW-1185">Reference proteome</keyword>
<dbReference type="GO" id="GO:0005794">
    <property type="term" value="C:Golgi apparatus"/>
    <property type="evidence" value="ECO:0007669"/>
    <property type="project" value="TreeGrafter"/>
</dbReference>
<feature type="transmembrane region" description="Helical" evidence="7">
    <location>
        <begin position="235"/>
        <end position="268"/>
    </location>
</feature>
<evidence type="ECO:0000259" key="9">
    <source>
        <dbReference type="Pfam" id="PF01529"/>
    </source>
</evidence>
<evidence type="ECO:0000256" key="6">
    <source>
        <dbReference type="ARBA" id="ARBA00023315"/>
    </source>
</evidence>
<sequence>MRKWPSTASGIISRWCTPEERPIAPEYRRYRRVNGLQLPLHPQQVVGWAITVFIGSGTFAVSTPLLEPFGLQPLLSASLATIFLVHLLFHLAVLLLDPADPRVRARPTNLVVPEFDRKKHPHVIENGRCHLCNITTSGDRTKHCSICNKCVVRFDHHCKWLNNCIGGRNYPLFLACLISAILAALSVVALSFAELLLFNVHRDVRRSNATMENATSLPSTILPIQQPPGTGTLLVILTIGILSAIAAILLIHLCFFHGYIACLGLTTYEYVRNKRERKLEAGKTNLTSNPAACPSFCARVNVPVRYRFCDSRVDASMEVVSRNGTKESSSEYVVDTPEDDATVTRERRNNFRLCFTYESTSNGASIELSSRTMNLDENNEEKYQNSSSWTGNVAVALAESPDFKSSTPSPVSCCFSIVNPISSSRLDRNKQTRSRKCRKDSTDTATGVVKERRTCGTIGRIRTFLRTRFKKNGRQRSVNAENSDRTTKRRNKIAPSGDRNEDGTVAETSVSRLEIDGNERMENPPISSISSRPPTKLPPLDLRKVKISSTDEIVVDEISPDLPHVAPSTVAAIVASPPSIPPPMRTISSSLSKRNNHQSHLRARRSSLRKRPRFKMGPRLAQSAQLSPIPESEFSKPASPRSPPQPNHFAFPPLQD</sequence>
<evidence type="ECO:0000256" key="1">
    <source>
        <dbReference type="ARBA" id="ARBA00004141"/>
    </source>
</evidence>
<dbReference type="GO" id="GO:0016020">
    <property type="term" value="C:membrane"/>
    <property type="evidence" value="ECO:0007669"/>
    <property type="project" value="UniProtKB-SubCell"/>
</dbReference>
<name>A0AAD9VTH8_9HYME</name>
<keyword evidence="6 7" id="KW-0012">Acyltransferase</keyword>
<comment type="domain">
    <text evidence="7">The DHHC domain is required for palmitoyltransferase activity.</text>
</comment>
<dbReference type="AlphaFoldDB" id="A0AAD9VTH8"/>
<evidence type="ECO:0000313" key="11">
    <source>
        <dbReference type="Proteomes" id="UP001258017"/>
    </source>
</evidence>
<evidence type="ECO:0000256" key="4">
    <source>
        <dbReference type="ARBA" id="ARBA00022989"/>
    </source>
</evidence>
<comment type="similarity">
    <text evidence="7">Belongs to the DHHC palmitoyltransferase family.</text>
</comment>
<feature type="domain" description="Palmitoyltransferase DHHC" evidence="9">
    <location>
        <begin position="128"/>
        <end position="273"/>
    </location>
</feature>
<dbReference type="Proteomes" id="UP001258017">
    <property type="component" value="Unassembled WGS sequence"/>
</dbReference>
<keyword evidence="5 7" id="KW-0472">Membrane</keyword>
<feature type="region of interest" description="Disordered" evidence="8">
    <location>
        <begin position="425"/>
        <end position="448"/>
    </location>
</feature>
<feature type="transmembrane region" description="Helical" evidence="7">
    <location>
        <begin position="74"/>
        <end position="96"/>
    </location>
</feature>
<feature type="transmembrane region" description="Helical" evidence="7">
    <location>
        <begin position="45"/>
        <end position="62"/>
    </location>
</feature>
<feature type="compositionally biased region" description="Low complexity" evidence="8">
    <location>
        <begin position="524"/>
        <end position="534"/>
    </location>
</feature>
<evidence type="ECO:0000313" key="10">
    <source>
        <dbReference type="EMBL" id="KAK2586473.1"/>
    </source>
</evidence>
<proteinExistence type="inferred from homology"/>
<dbReference type="PROSITE" id="PS50216">
    <property type="entry name" value="DHHC"/>
    <property type="match status" value="1"/>
</dbReference>
<dbReference type="GO" id="GO:0019706">
    <property type="term" value="F:protein-cysteine S-palmitoyltransferase activity"/>
    <property type="evidence" value="ECO:0007669"/>
    <property type="project" value="UniProtKB-EC"/>
</dbReference>
<accession>A0AAD9VTH8</accession>
<feature type="compositionally biased region" description="Basic residues" evidence="8">
    <location>
        <begin position="594"/>
        <end position="616"/>
    </location>
</feature>
<dbReference type="Pfam" id="PF01529">
    <property type="entry name" value="DHHC"/>
    <property type="match status" value="1"/>
</dbReference>
<dbReference type="PANTHER" id="PTHR22883">
    <property type="entry name" value="ZINC FINGER DHHC DOMAIN CONTAINING PROTEIN"/>
    <property type="match status" value="1"/>
</dbReference>
<gene>
    <name evidence="10" type="ORF">KPH14_010744</name>
</gene>
<evidence type="ECO:0000256" key="8">
    <source>
        <dbReference type="SAM" id="MobiDB-lite"/>
    </source>
</evidence>
<keyword evidence="4 7" id="KW-1133">Transmembrane helix</keyword>
<feature type="region of interest" description="Disordered" evidence="8">
    <location>
        <begin position="576"/>
        <end position="656"/>
    </location>
</feature>
<dbReference type="GO" id="GO:0006612">
    <property type="term" value="P:protein targeting to membrane"/>
    <property type="evidence" value="ECO:0007669"/>
    <property type="project" value="TreeGrafter"/>
</dbReference>
<feature type="region of interest" description="Disordered" evidence="8">
    <location>
        <begin position="468"/>
        <end position="540"/>
    </location>
</feature>
<protein>
    <recommendedName>
        <fullName evidence="7">Palmitoyltransferase</fullName>
        <ecNumber evidence="7">2.3.1.225</ecNumber>
    </recommendedName>
</protein>
<comment type="caution">
    <text evidence="10">The sequence shown here is derived from an EMBL/GenBank/DDBJ whole genome shotgun (WGS) entry which is preliminary data.</text>
</comment>
<reference evidence="10" key="1">
    <citation type="submission" date="2021-08" db="EMBL/GenBank/DDBJ databases">
        <authorList>
            <person name="Misof B."/>
            <person name="Oliver O."/>
            <person name="Podsiadlowski L."/>
            <person name="Donath A."/>
            <person name="Peters R."/>
            <person name="Mayer C."/>
            <person name="Rust J."/>
            <person name="Gunkel S."/>
            <person name="Lesny P."/>
            <person name="Martin S."/>
            <person name="Oeyen J.P."/>
            <person name="Petersen M."/>
            <person name="Panagiotis P."/>
            <person name="Wilbrandt J."/>
            <person name="Tanja T."/>
        </authorList>
    </citation>
    <scope>NUCLEOTIDE SEQUENCE</scope>
    <source>
        <strain evidence="10">GBR_01_08_01A</strain>
        <tissue evidence="10">Thorax + abdomen</tissue>
    </source>
</reference>
<feature type="transmembrane region" description="Helical" evidence="7">
    <location>
        <begin position="172"/>
        <end position="193"/>
    </location>
</feature>
<dbReference type="InterPro" id="IPR039859">
    <property type="entry name" value="PFA4/ZDH16/20/ERF2-like"/>
</dbReference>
<evidence type="ECO:0000256" key="2">
    <source>
        <dbReference type="ARBA" id="ARBA00022679"/>
    </source>
</evidence>
<organism evidence="10 11">
    <name type="scientific">Odynerus spinipes</name>
    <dbReference type="NCBI Taxonomy" id="1348599"/>
    <lineage>
        <taxon>Eukaryota</taxon>
        <taxon>Metazoa</taxon>
        <taxon>Ecdysozoa</taxon>
        <taxon>Arthropoda</taxon>
        <taxon>Hexapoda</taxon>
        <taxon>Insecta</taxon>
        <taxon>Pterygota</taxon>
        <taxon>Neoptera</taxon>
        <taxon>Endopterygota</taxon>
        <taxon>Hymenoptera</taxon>
        <taxon>Apocrita</taxon>
        <taxon>Aculeata</taxon>
        <taxon>Vespoidea</taxon>
        <taxon>Vespidae</taxon>
        <taxon>Eumeninae</taxon>
        <taxon>Odynerus</taxon>
    </lineage>
</organism>
<dbReference type="InterPro" id="IPR001594">
    <property type="entry name" value="Palmitoyltrfase_DHHC"/>
</dbReference>
<evidence type="ECO:0000256" key="5">
    <source>
        <dbReference type="ARBA" id="ARBA00023136"/>
    </source>
</evidence>
<dbReference type="GO" id="GO:0005783">
    <property type="term" value="C:endoplasmic reticulum"/>
    <property type="evidence" value="ECO:0007669"/>
    <property type="project" value="TreeGrafter"/>
</dbReference>
<feature type="compositionally biased region" description="Basic and acidic residues" evidence="8">
    <location>
        <begin position="513"/>
        <end position="522"/>
    </location>
</feature>
<reference evidence="10" key="2">
    <citation type="journal article" date="2023" name="Commun. Biol.">
        <title>Intrasexual cuticular hydrocarbon dimorphism in a wasp sheds light on hydrocarbon biosynthesis genes in Hymenoptera.</title>
        <authorList>
            <person name="Moris V.C."/>
            <person name="Podsiadlowski L."/>
            <person name="Martin S."/>
            <person name="Oeyen J.P."/>
            <person name="Donath A."/>
            <person name="Petersen M."/>
            <person name="Wilbrandt J."/>
            <person name="Misof B."/>
            <person name="Liedtke D."/>
            <person name="Thamm M."/>
            <person name="Scheiner R."/>
            <person name="Schmitt T."/>
            <person name="Niehuis O."/>
        </authorList>
    </citation>
    <scope>NUCLEOTIDE SEQUENCE</scope>
    <source>
        <strain evidence="10">GBR_01_08_01A</strain>
    </source>
</reference>
<evidence type="ECO:0000256" key="3">
    <source>
        <dbReference type="ARBA" id="ARBA00022692"/>
    </source>
</evidence>